<keyword evidence="3" id="KW-1133">Transmembrane helix</keyword>
<dbReference type="AlphaFoldDB" id="A0A9W8DKG2"/>
<comment type="caution">
    <text evidence="4">The sequence shown here is derived from an EMBL/GenBank/DDBJ whole genome shotgun (WGS) entry which is preliminary data.</text>
</comment>
<dbReference type="InterPro" id="IPR004345">
    <property type="entry name" value="TB2_DP1_HVA22"/>
</dbReference>
<feature type="region of interest" description="Disordered" evidence="2">
    <location>
        <begin position="299"/>
        <end position="410"/>
    </location>
</feature>
<feature type="transmembrane region" description="Helical" evidence="3">
    <location>
        <begin position="40"/>
        <end position="63"/>
    </location>
</feature>
<evidence type="ECO:0000256" key="1">
    <source>
        <dbReference type="SAM" id="Coils"/>
    </source>
</evidence>
<accession>A0A9W8DKG2</accession>
<reference evidence="4" key="1">
    <citation type="submission" date="2022-07" db="EMBL/GenBank/DDBJ databases">
        <title>Phylogenomic reconstructions and comparative analyses of Kickxellomycotina fungi.</title>
        <authorList>
            <person name="Reynolds N.K."/>
            <person name="Stajich J.E."/>
            <person name="Barry K."/>
            <person name="Grigoriev I.V."/>
            <person name="Crous P."/>
            <person name="Smith M.E."/>
        </authorList>
    </citation>
    <scope>NUCLEOTIDE SEQUENCE</scope>
    <source>
        <strain evidence="4">RSA 861</strain>
    </source>
</reference>
<dbReference type="Proteomes" id="UP001150569">
    <property type="component" value="Unassembled WGS sequence"/>
</dbReference>
<keyword evidence="5" id="KW-1185">Reference proteome</keyword>
<feature type="region of interest" description="Disordered" evidence="2">
    <location>
        <begin position="171"/>
        <end position="191"/>
    </location>
</feature>
<evidence type="ECO:0000313" key="4">
    <source>
        <dbReference type="EMBL" id="KAJ1911985.1"/>
    </source>
</evidence>
<feature type="coiled-coil region" evidence="1">
    <location>
        <begin position="256"/>
        <end position="287"/>
    </location>
</feature>
<evidence type="ECO:0000256" key="3">
    <source>
        <dbReference type="SAM" id="Phobius"/>
    </source>
</evidence>
<keyword evidence="3" id="KW-0812">Transmembrane</keyword>
<dbReference type="EMBL" id="JANBPT010000873">
    <property type="protein sequence ID" value="KAJ1911985.1"/>
    <property type="molecule type" value="Genomic_DNA"/>
</dbReference>
<keyword evidence="4" id="KW-0675">Receptor</keyword>
<protein>
    <submittedName>
        <fullName evidence="4">Receptor expression-enhancing protein 1</fullName>
    </submittedName>
</protein>
<feature type="compositionally biased region" description="Polar residues" evidence="2">
    <location>
        <begin position="182"/>
        <end position="191"/>
    </location>
</feature>
<keyword evidence="3" id="KW-0472">Membrane</keyword>
<keyword evidence="1" id="KW-0175">Coiled coil</keyword>
<dbReference type="OrthoDB" id="434647at2759"/>
<gene>
    <name evidence="4" type="primary">REEP1</name>
    <name evidence="4" type="ORF">IWQ60_009879</name>
</gene>
<feature type="compositionally biased region" description="Pro residues" evidence="2">
    <location>
        <begin position="311"/>
        <end position="346"/>
    </location>
</feature>
<sequence>MVFYLIGRLVCHGVGHVYPAYASYKALKAPDSAQELTHWLTYWIVIGLFACVEFVTDIFIFWLPFYNLFKIGVVLWLMLPQTQGATYVYHTVVRPWLIENESKIDGYLHQAQTEAQSQTSFWGQRGAETLRRVAMDSLTKGQAYIVNQADTDSRPSEQIMSSSRIEEIVSDGEGHSSAVHYATSSPSTATHLRQRGQTTTDSDNAASALSMNAVANIASAYLGSGLTRLSTSPMSLLNTLNSLMVNNTAISDPEQAAHQAQLIQEQREKLQSLLRELDATEATLRARAPEATVGCTLTGGSGGISSTATPPVLPPPPPGFMPMPVPVAETPPPVPAPPAEVYPPQTPQGQSSPSDEYDSSDDMVLLGASTMRLPDSPLGTPGHQSGHRPSPGPVQQGSPPAAGDKAGWLW</sequence>
<name>A0A9W8DKG2_9FUNG</name>
<dbReference type="PANTHER" id="PTHR12300">
    <property type="entry name" value="HVA22-LIKE PROTEINS"/>
    <property type="match status" value="1"/>
</dbReference>
<evidence type="ECO:0000313" key="5">
    <source>
        <dbReference type="Proteomes" id="UP001150569"/>
    </source>
</evidence>
<proteinExistence type="predicted"/>
<organism evidence="4 5">
    <name type="scientific">Tieghemiomyces parasiticus</name>
    <dbReference type="NCBI Taxonomy" id="78921"/>
    <lineage>
        <taxon>Eukaryota</taxon>
        <taxon>Fungi</taxon>
        <taxon>Fungi incertae sedis</taxon>
        <taxon>Zoopagomycota</taxon>
        <taxon>Kickxellomycotina</taxon>
        <taxon>Dimargaritomycetes</taxon>
        <taxon>Dimargaritales</taxon>
        <taxon>Dimargaritaceae</taxon>
        <taxon>Tieghemiomyces</taxon>
    </lineage>
</organism>
<dbReference type="Pfam" id="PF03134">
    <property type="entry name" value="TB2_DP1_HVA22"/>
    <property type="match status" value="1"/>
</dbReference>
<evidence type="ECO:0000256" key="2">
    <source>
        <dbReference type="SAM" id="MobiDB-lite"/>
    </source>
</evidence>
<feature type="compositionally biased region" description="Low complexity" evidence="2">
    <location>
        <begin position="393"/>
        <end position="402"/>
    </location>
</feature>